<dbReference type="InterPro" id="IPR001387">
    <property type="entry name" value="Cro/C1-type_HTH"/>
</dbReference>
<evidence type="ECO:0000313" key="4">
    <source>
        <dbReference type="EMBL" id="SEK70839.1"/>
    </source>
</evidence>
<dbReference type="CDD" id="cd00093">
    <property type="entry name" value="HTH_XRE"/>
    <property type="match status" value="1"/>
</dbReference>
<keyword evidence="5" id="KW-1185">Reference proteome</keyword>
<dbReference type="InterPro" id="IPR010982">
    <property type="entry name" value="Lambda_DNA-bd_dom_sf"/>
</dbReference>
<name>A0A1H7J804_9FIRM</name>
<dbReference type="Proteomes" id="UP000182321">
    <property type="component" value="Unassembled WGS sequence"/>
</dbReference>
<dbReference type="EMBL" id="SVER01000003">
    <property type="protein sequence ID" value="MBE5918526.1"/>
    <property type="molecule type" value="Genomic_DNA"/>
</dbReference>
<evidence type="ECO:0000313" key="5">
    <source>
        <dbReference type="Proteomes" id="UP000182321"/>
    </source>
</evidence>
<feature type="domain" description="HTH cro/C1-type" evidence="2">
    <location>
        <begin position="13"/>
        <end position="67"/>
    </location>
</feature>
<dbReference type="PROSITE" id="PS50943">
    <property type="entry name" value="HTH_CROC1"/>
    <property type="match status" value="1"/>
</dbReference>
<dbReference type="PANTHER" id="PTHR46558:SF4">
    <property type="entry name" value="DNA-BIDING PHAGE PROTEIN"/>
    <property type="match status" value="1"/>
</dbReference>
<dbReference type="PANTHER" id="PTHR46558">
    <property type="entry name" value="TRACRIPTIONAL REGULATORY PROTEIN-RELATED-RELATED"/>
    <property type="match status" value="1"/>
</dbReference>
<sequence length="70" mass="7781">MKVTDSNSFGTAIKNKRKKLGYTQKYISEFTGISASFLSDLENGKKTIELDKALRIANLLGLDVELNERG</sequence>
<dbReference type="AlphaFoldDB" id="A0A1H7J804"/>
<dbReference type="Gene3D" id="1.10.260.40">
    <property type="entry name" value="lambda repressor-like DNA-binding domains"/>
    <property type="match status" value="1"/>
</dbReference>
<evidence type="ECO:0000259" key="2">
    <source>
        <dbReference type="PROSITE" id="PS50943"/>
    </source>
</evidence>
<keyword evidence="1" id="KW-0238">DNA-binding</keyword>
<accession>A0A1H7J804</accession>
<dbReference type="RefSeq" id="WP_033152811.1">
    <property type="nucleotide sequence ID" value="NZ_FNZX01000009.1"/>
</dbReference>
<dbReference type="SMART" id="SM00530">
    <property type="entry name" value="HTH_XRE"/>
    <property type="match status" value="1"/>
</dbReference>
<reference evidence="4" key="2">
    <citation type="submission" date="2016-10" db="EMBL/GenBank/DDBJ databases">
        <authorList>
            <person name="de Groot N.N."/>
        </authorList>
    </citation>
    <scope>NUCLEOTIDE SEQUENCE [LARGE SCALE GENOMIC DNA]</scope>
    <source>
        <strain evidence="4">ACV-9</strain>
    </source>
</reference>
<dbReference type="SUPFAM" id="SSF47413">
    <property type="entry name" value="lambda repressor-like DNA-binding domains"/>
    <property type="match status" value="1"/>
</dbReference>
<reference evidence="5" key="1">
    <citation type="submission" date="2016-10" db="EMBL/GenBank/DDBJ databases">
        <authorList>
            <person name="Varghese N."/>
        </authorList>
    </citation>
    <scope>NUCLEOTIDE SEQUENCE [LARGE SCALE GENOMIC DNA]</scope>
    <source>
        <strain evidence="5">ACV-9</strain>
    </source>
</reference>
<protein>
    <submittedName>
        <fullName evidence="4">Helix-turn-helix</fullName>
    </submittedName>
    <submittedName>
        <fullName evidence="3">Transcriptional regulator</fullName>
    </submittedName>
</protein>
<dbReference type="EMBL" id="FNZX01000009">
    <property type="protein sequence ID" value="SEK70839.1"/>
    <property type="molecule type" value="Genomic_DNA"/>
</dbReference>
<organism evidence="4 5">
    <name type="scientific">Pseudobutyrivibrio ruminis</name>
    <dbReference type="NCBI Taxonomy" id="46206"/>
    <lineage>
        <taxon>Bacteria</taxon>
        <taxon>Bacillati</taxon>
        <taxon>Bacillota</taxon>
        <taxon>Clostridia</taxon>
        <taxon>Lachnospirales</taxon>
        <taxon>Lachnospiraceae</taxon>
        <taxon>Pseudobutyrivibrio</taxon>
    </lineage>
</organism>
<evidence type="ECO:0000313" key="3">
    <source>
        <dbReference type="EMBL" id="MBE5918526.1"/>
    </source>
</evidence>
<dbReference type="GO" id="GO:0003677">
    <property type="term" value="F:DNA binding"/>
    <property type="evidence" value="ECO:0007669"/>
    <property type="project" value="UniProtKB-KW"/>
</dbReference>
<dbReference type="Proteomes" id="UP000766246">
    <property type="component" value="Unassembled WGS sequence"/>
</dbReference>
<reference evidence="3" key="3">
    <citation type="submission" date="2019-04" db="EMBL/GenBank/DDBJ databases">
        <title>Evolution of Biomass-Degrading Anaerobic Consortia Revealed by Metagenomics.</title>
        <authorList>
            <person name="Peng X."/>
        </authorList>
    </citation>
    <scope>NUCLEOTIDE SEQUENCE</scope>
    <source>
        <strain evidence="3">SIG311</strain>
    </source>
</reference>
<proteinExistence type="predicted"/>
<dbReference type="Pfam" id="PF01381">
    <property type="entry name" value="HTH_3"/>
    <property type="match status" value="1"/>
</dbReference>
<gene>
    <name evidence="3" type="ORF">E7272_01660</name>
    <name evidence="4" type="ORF">SAMN02910377_01596</name>
</gene>
<evidence type="ECO:0000256" key="1">
    <source>
        <dbReference type="ARBA" id="ARBA00023125"/>
    </source>
</evidence>